<dbReference type="GO" id="GO:0005730">
    <property type="term" value="C:nucleolus"/>
    <property type="evidence" value="ECO:0007669"/>
    <property type="project" value="TreeGrafter"/>
</dbReference>
<keyword evidence="1" id="KW-0175">Coiled coil</keyword>
<dbReference type="AlphaFoldDB" id="A0A8X8B6R6"/>
<dbReference type="OrthoDB" id="264354at2759"/>
<proteinExistence type="predicted"/>
<evidence type="ECO:0000313" key="4">
    <source>
        <dbReference type="EMBL" id="KAG2323322.1"/>
    </source>
</evidence>
<evidence type="ECO:0000256" key="1">
    <source>
        <dbReference type="SAM" id="Coils"/>
    </source>
</evidence>
<feature type="region of interest" description="Disordered" evidence="2">
    <location>
        <begin position="1"/>
        <end position="30"/>
    </location>
</feature>
<protein>
    <recommendedName>
        <fullName evidence="3">Brix domain-containing protein</fullName>
    </recommendedName>
</protein>
<dbReference type="Proteomes" id="UP000886595">
    <property type="component" value="Unassembled WGS sequence"/>
</dbReference>
<dbReference type="Gene3D" id="3.40.50.10480">
    <property type="entry name" value="Probable brix-domain ribosomal biogenesis protein"/>
    <property type="match status" value="1"/>
</dbReference>
<feature type="domain" description="Brix" evidence="3">
    <location>
        <begin position="87"/>
        <end position="280"/>
    </location>
</feature>
<dbReference type="InterPro" id="IPR044281">
    <property type="entry name" value="IMP4/RPF1"/>
</dbReference>
<feature type="coiled-coil region" evidence="1">
    <location>
        <begin position="30"/>
        <end position="57"/>
    </location>
</feature>
<dbReference type="InterPro" id="IPR007109">
    <property type="entry name" value="Brix"/>
</dbReference>
<dbReference type="PANTHER" id="PTHR22734:SF3">
    <property type="entry name" value="RIBOSOME PRODUCTION FACTOR 1"/>
    <property type="match status" value="1"/>
</dbReference>
<dbReference type="GO" id="GO:0030687">
    <property type="term" value="C:preribosome, large subunit precursor"/>
    <property type="evidence" value="ECO:0007669"/>
    <property type="project" value="TreeGrafter"/>
</dbReference>
<evidence type="ECO:0000313" key="5">
    <source>
        <dbReference type="Proteomes" id="UP000886595"/>
    </source>
</evidence>
<dbReference type="SUPFAM" id="SSF52954">
    <property type="entry name" value="Class II aaRS ABD-related"/>
    <property type="match status" value="1"/>
</dbReference>
<dbReference type="PROSITE" id="PS50833">
    <property type="entry name" value="BRIX"/>
    <property type="match status" value="1"/>
</dbReference>
<dbReference type="EMBL" id="JAAMPC010000003">
    <property type="protein sequence ID" value="KAG2323322.1"/>
    <property type="molecule type" value="Genomic_DNA"/>
</dbReference>
<organism evidence="4 5">
    <name type="scientific">Brassica carinata</name>
    <name type="common">Ethiopian mustard</name>
    <name type="synonym">Abyssinian cabbage</name>
    <dbReference type="NCBI Taxonomy" id="52824"/>
    <lineage>
        <taxon>Eukaryota</taxon>
        <taxon>Viridiplantae</taxon>
        <taxon>Streptophyta</taxon>
        <taxon>Embryophyta</taxon>
        <taxon>Tracheophyta</taxon>
        <taxon>Spermatophyta</taxon>
        <taxon>Magnoliopsida</taxon>
        <taxon>eudicotyledons</taxon>
        <taxon>Gunneridae</taxon>
        <taxon>Pentapetalae</taxon>
        <taxon>rosids</taxon>
        <taxon>malvids</taxon>
        <taxon>Brassicales</taxon>
        <taxon>Brassicaceae</taxon>
        <taxon>Brassiceae</taxon>
        <taxon>Brassica</taxon>
    </lineage>
</organism>
<gene>
    <name evidence="4" type="ORF">Bca52824_016535</name>
</gene>
<dbReference type="Pfam" id="PF04427">
    <property type="entry name" value="Brix"/>
    <property type="match status" value="1"/>
</dbReference>
<dbReference type="GO" id="GO:0000470">
    <property type="term" value="P:maturation of LSU-rRNA"/>
    <property type="evidence" value="ECO:0007669"/>
    <property type="project" value="TreeGrafter"/>
</dbReference>
<evidence type="ECO:0000259" key="3">
    <source>
        <dbReference type="PROSITE" id="PS50833"/>
    </source>
</evidence>
<dbReference type="GO" id="GO:0042134">
    <property type="term" value="F:rRNA primary transcript binding"/>
    <property type="evidence" value="ECO:0007669"/>
    <property type="project" value="InterPro"/>
</dbReference>
<keyword evidence="5" id="KW-1185">Reference proteome</keyword>
<reference evidence="4 5" key="1">
    <citation type="submission" date="2020-02" db="EMBL/GenBank/DDBJ databases">
        <authorList>
            <person name="Ma Q."/>
            <person name="Huang Y."/>
            <person name="Song X."/>
            <person name="Pei D."/>
        </authorList>
    </citation>
    <scope>NUCLEOTIDE SEQUENCE [LARGE SCALE GENOMIC DNA]</scope>
    <source>
        <strain evidence="4">Sxm20200214</strain>
        <tissue evidence="4">Leaf</tissue>
    </source>
</reference>
<name>A0A8X8B6R6_BRACI</name>
<comment type="caution">
    <text evidence="4">The sequence shown here is derived from an EMBL/GenBank/DDBJ whole genome shotgun (WGS) entry which is preliminary data.</text>
</comment>
<dbReference type="GO" id="GO:0000460">
    <property type="term" value="P:maturation of 5.8S rRNA"/>
    <property type="evidence" value="ECO:0007669"/>
    <property type="project" value="TreeGrafter"/>
</dbReference>
<sequence length="355" mass="41031">MEKVETAMEEPERKIRRKTEKEVTAMEEPERKIRRKMEKVETAMEEAERKIRRKIASLDDDELWSGFKWEETDKILSGEIQPRTLITTYMFPCSTGYPERGPFIAREMEAVFPNSKYVIRGPNVMLDAIVALARKNDCTSFILARTDPAGEDSISITNLLNNATAIFRVIDLIPREDIPNRSDPIRGLYPRIQMRGFESPASVGTAKMIQALFPYVPPVRSQRSVAWFEKQNNYIFFRHSGYFKKETVEGQPPPSVRSLIKECGPRFALQFTGLKIFDAHNVDFYSICTECGPRFALQFTGLQIFDDHNVDFYSICLVKSVLDDYTRHVEHEVPPTRDRGMLIDMWRCGVKVHTQ</sequence>
<accession>A0A8X8B6R6</accession>
<evidence type="ECO:0000256" key="2">
    <source>
        <dbReference type="SAM" id="MobiDB-lite"/>
    </source>
</evidence>
<dbReference type="SMART" id="SM00879">
    <property type="entry name" value="Brix"/>
    <property type="match status" value="1"/>
</dbReference>
<dbReference type="PANTHER" id="PTHR22734">
    <property type="entry name" value="U3 SMALL NUCLEOLAR RIBONUCLEOPROTEIN PROTEIN IMP4"/>
    <property type="match status" value="1"/>
</dbReference>